<proteinExistence type="predicted"/>
<sequence>MRKTSNSICYKAYVDINGQYFCMACGGREKGVKRNIVHAKNCSCRGMKYCQQTKTRKTKKSRKTRTRKSRR</sequence>
<reference evidence="2" key="1">
    <citation type="journal article" date="2020" name="Nature">
        <title>Giant virus diversity and host interactions through global metagenomics.</title>
        <authorList>
            <person name="Schulz F."/>
            <person name="Roux S."/>
            <person name="Paez-Espino D."/>
            <person name="Jungbluth S."/>
            <person name="Walsh D.A."/>
            <person name="Denef V.J."/>
            <person name="McMahon K.D."/>
            <person name="Konstantinidis K.T."/>
            <person name="Eloe-Fadrosh E.A."/>
            <person name="Kyrpides N.C."/>
            <person name="Woyke T."/>
        </authorList>
    </citation>
    <scope>NUCLEOTIDE SEQUENCE</scope>
    <source>
        <strain evidence="2">GVMAG-M-3300010158-59</strain>
    </source>
</reference>
<evidence type="ECO:0000313" key="2">
    <source>
        <dbReference type="EMBL" id="QHS88867.1"/>
    </source>
</evidence>
<dbReference type="AlphaFoldDB" id="A0A6C0B9E5"/>
<feature type="region of interest" description="Disordered" evidence="1">
    <location>
        <begin position="51"/>
        <end position="71"/>
    </location>
</feature>
<accession>A0A6C0B9E5</accession>
<dbReference type="EMBL" id="MN739103">
    <property type="protein sequence ID" value="QHS88867.1"/>
    <property type="molecule type" value="Genomic_DNA"/>
</dbReference>
<name>A0A6C0B9E5_9ZZZZ</name>
<protein>
    <submittedName>
        <fullName evidence="2">Uncharacterized protein</fullName>
    </submittedName>
</protein>
<evidence type="ECO:0000256" key="1">
    <source>
        <dbReference type="SAM" id="MobiDB-lite"/>
    </source>
</evidence>
<organism evidence="2">
    <name type="scientific">viral metagenome</name>
    <dbReference type="NCBI Taxonomy" id="1070528"/>
    <lineage>
        <taxon>unclassified sequences</taxon>
        <taxon>metagenomes</taxon>
        <taxon>organismal metagenomes</taxon>
    </lineage>
</organism>
<feature type="compositionally biased region" description="Basic residues" evidence="1">
    <location>
        <begin position="54"/>
        <end position="71"/>
    </location>
</feature>